<dbReference type="SUPFAM" id="SSF58069">
    <property type="entry name" value="Virus ectodomain"/>
    <property type="match status" value="1"/>
</dbReference>
<dbReference type="Gene3D" id="3.90.310.10">
    <property type="entry name" value="ENV polyprotein, receptor-binding domain"/>
    <property type="match status" value="1"/>
</dbReference>
<dbReference type="KEGG" id="ccan:109679797"/>
<dbReference type="Gene3D" id="1.10.287.210">
    <property type="match status" value="1"/>
</dbReference>
<name>A0A8B7TYL9_CASCN</name>
<sequence length="646" mass="70802">MESPMNPKPFKDKTFLWGPLIILWTILGTAITGGPHQIYNITWVITNTETGKTANATSVMASLTDGFPALPFDLCDLVGPSWNPSDQEPFPGYGCHHPMGRYRTRDKGLYVCPGQNIREGCGGAKDGYCAEWGCETTGDAYWNPSSSWDLITLKRNSSFPAGAGPCYNANSSQEKSMPGATAGGKCNPLIITFTNTGKAASWDGPKTWGIRLYRTGYDPVALFSLTRQISSPAPTHSVGPNQVLPEQRPPSQPIPPALPQGTPTTPPANTTITPRPPGTGDRLLNLIKGAFLTLNATNPNRTQECWLCLVSRPPYYEGVAIQGNYTNHTSPPTKCNTNPQHKNTNPQHKLTLSEVSGQGLCAGKVPTTHQDLCNQTLTTGSGSYYLTGPNGTYWACSTGLTPCISAQVLNTSSDYCVLIELWPKIVYHDPEYIYTHFEGITRFRREPVTMTLALLLGGLTIGGIAAGVGTGTTALMETSQFRQLQAAMHTDIKELEESVTALEKSLTSLSEVVLQNRRGLDILFLQEGGLCAALKEECCFYADHTGVVRDNMAKLRERLKQRQQLFESGQGLFEGWFNRSPWFTTLLSSLLGPLLILLLILLFGPCILNRLVQFMKDRLSVIQALVLTQQYHQLRQIDIEDPQQPS</sequence>
<keyword evidence="1" id="KW-1185">Reference proteome</keyword>
<dbReference type="GeneID" id="109679797"/>
<dbReference type="InterPro" id="IPR018154">
    <property type="entry name" value="TLV/ENV_coat_polyprotein"/>
</dbReference>
<evidence type="ECO:0000313" key="1">
    <source>
        <dbReference type="Proteomes" id="UP001732720"/>
    </source>
</evidence>
<gene>
    <name evidence="2" type="primary">LOC109679797</name>
</gene>
<proteinExistence type="predicted"/>
<protein>
    <submittedName>
        <fullName evidence="2">LOW QUALITY PROTEIN: MLV-related proviral Env polyprotein-like</fullName>
    </submittedName>
</protein>
<evidence type="ECO:0000313" key="2">
    <source>
        <dbReference type="RefSeq" id="XP_020010460.1"/>
    </source>
</evidence>
<accession>A0A8B7TYL9</accession>
<reference evidence="2" key="1">
    <citation type="submission" date="2025-08" db="UniProtKB">
        <authorList>
            <consortium name="RefSeq"/>
        </authorList>
    </citation>
    <scope>IDENTIFICATION</scope>
    <source>
        <tissue evidence="2">Leukocyte</tissue>
    </source>
</reference>
<dbReference type="AlphaFoldDB" id="A0A8B7TYL9"/>
<dbReference type="PANTHER" id="PTHR10424:SF72">
    <property type="entry name" value="BC035947 PROTEIN-RELATED"/>
    <property type="match status" value="1"/>
</dbReference>
<organism evidence="2">
    <name type="scientific">Castor canadensis</name>
    <name type="common">American beaver</name>
    <dbReference type="NCBI Taxonomy" id="51338"/>
    <lineage>
        <taxon>Eukaryota</taxon>
        <taxon>Metazoa</taxon>
        <taxon>Chordata</taxon>
        <taxon>Craniata</taxon>
        <taxon>Vertebrata</taxon>
        <taxon>Euteleostomi</taxon>
        <taxon>Mammalia</taxon>
        <taxon>Eutheria</taxon>
        <taxon>Euarchontoglires</taxon>
        <taxon>Glires</taxon>
        <taxon>Rodentia</taxon>
        <taxon>Castorimorpha</taxon>
        <taxon>Castoridae</taxon>
        <taxon>Castor</taxon>
    </lineage>
</organism>
<dbReference type="InterPro" id="IPR008981">
    <property type="entry name" value="FMuLV_rcpt-bd"/>
</dbReference>
<dbReference type="Proteomes" id="UP001732720">
    <property type="component" value="Chromosome 9"/>
</dbReference>
<dbReference type="PANTHER" id="PTHR10424">
    <property type="entry name" value="VIRAL ENVELOPE PROTEIN"/>
    <property type="match status" value="1"/>
</dbReference>
<dbReference type="RefSeq" id="XP_020010460.1">
    <property type="nucleotide sequence ID" value="XM_020154871.1"/>
</dbReference>
<dbReference type="SUPFAM" id="SSF49830">
    <property type="entry name" value="ENV polyprotein, receptor-binding domain"/>
    <property type="match status" value="1"/>
</dbReference>
<dbReference type="OrthoDB" id="9634693at2759"/>
<dbReference type="CDD" id="cd09851">
    <property type="entry name" value="HTLV-1-like_HR1-HR2"/>
    <property type="match status" value="1"/>
</dbReference>
<dbReference type="Pfam" id="PF00429">
    <property type="entry name" value="TLV_coat"/>
    <property type="match status" value="1"/>
</dbReference>